<dbReference type="SUPFAM" id="SSF63520">
    <property type="entry name" value="PTS-regulatory domain, PRD"/>
    <property type="match status" value="1"/>
</dbReference>
<dbReference type="Proteomes" id="UP001477947">
    <property type="component" value="Chromosome"/>
</dbReference>
<dbReference type="Gene3D" id="3.40.50.2300">
    <property type="match status" value="1"/>
</dbReference>
<keyword evidence="7" id="KW-1185">Reference proteome</keyword>
<evidence type="ECO:0000256" key="2">
    <source>
        <dbReference type="ARBA" id="ARBA00022737"/>
    </source>
</evidence>
<keyword evidence="1" id="KW-0808">Transferase</keyword>
<gene>
    <name evidence="6" type="primary">licR_1</name>
    <name evidence="6" type="ORF">TPELB_04450</name>
</gene>
<dbReference type="Gene3D" id="1.10.1790.10">
    <property type="entry name" value="PRD domain"/>
    <property type="match status" value="1"/>
</dbReference>
<dbReference type="InterPro" id="IPR002178">
    <property type="entry name" value="PTS_EIIA_type-2_dom"/>
</dbReference>
<dbReference type="Pfam" id="PF00874">
    <property type="entry name" value="PRD"/>
    <property type="match status" value="1"/>
</dbReference>
<protein>
    <submittedName>
        <fullName evidence="6">LicABCH operon regulator</fullName>
    </submittedName>
</protein>
<dbReference type="EMBL" id="CP154622">
    <property type="protein sequence ID" value="XAM40144.1"/>
    <property type="molecule type" value="Genomic_DNA"/>
</dbReference>
<accession>A0ABZ3F9X0</accession>
<feature type="domain" description="PTS EIIA type-2" evidence="3">
    <location>
        <begin position="477"/>
        <end position="616"/>
    </location>
</feature>
<dbReference type="InterPro" id="IPR036388">
    <property type="entry name" value="WH-like_DNA-bd_sf"/>
</dbReference>
<dbReference type="PANTHER" id="PTHR30185:SF13">
    <property type="entry name" value="LICABCH OPERON REGULATOR-RELATED"/>
    <property type="match status" value="1"/>
</dbReference>
<dbReference type="CDD" id="cd05568">
    <property type="entry name" value="PTS_IIB_bgl_like"/>
    <property type="match status" value="1"/>
</dbReference>
<dbReference type="InterPro" id="IPR016152">
    <property type="entry name" value="PTrfase/Anion_transptr"/>
</dbReference>
<dbReference type="Pfam" id="PF00359">
    <property type="entry name" value="PTS_EIIA_2"/>
    <property type="match status" value="1"/>
</dbReference>
<reference evidence="6 7" key="1">
    <citation type="submission" date="2024-04" db="EMBL/GenBank/DDBJ databases">
        <title>Isolation and characterization of novel acetogenic strains of the genera Terrisporobacter and Acetoanaerobium.</title>
        <authorList>
            <person name="Boeer T."/>
            <person name="Schueler M.A."/>
            <person name="Lueschen A."/>
            <person name="Eysell L."/>
            <person name="Droege J."/>
            <person name="Heinemann M."/>
            <person name="Engelhardt L."/>
            <person name="Basen M."/>
            <person name="Daniel R."/>
        </authorList>
    </citation>
    <scope>NUCLEOTIDE SEQUENCE [LARGE SCALE GENOMIC DNA]</scope>
    <source>
        <strain evidence="6 7">ELB</strain>
    </source>
</reference>
<feature type="domain" description="PTS EIIB type-2" evidence="4">
    <location>
        <begin position="376"/>
        <end position="465"/>
    </location>
</feature>
<dbReference type="SUPFAM" id="SSF55804">
    <property type="entry name" value="Phoshotransferase/anion transport protein"/>
    <property type="match status" value="1"/>
</dbReference>
<evidence type="ECO:0000259" key="5">
    <source>
        <dbReference type="PROSITE" id="PS51372"/>
    </source>
</evidence>
<keyword evidence="2" id="KW-0677">Repeat</keyword>
<dbReference type="PROSITE" id="PS51094">
    <property type="entry name" value="PTS_EIIA_TYPE_2"/>
    <property type="match status" value="1"/>
</dbReference>
<evidence type="ECO:0000259" key="4">
    <source>
        <dbReference type="PROSITE" id="PS51099"/>
    </source>
</evidence>
<name>A0ABZ3F9X0_9FIRM</name>
<evidence type="ECO:0000313" key="7">
    <source>
        <dbReference type="Proteomes" id="UP001477947"/>
    </source>
</evidence>
<evidence type="ECO:0000313" key="6">
    <source>
        <dbReference type="EMBL" id="XAM40144.1"/>
    </source>
</evidence>
<sequence length="617" mass="72127">MRILNIINDLVDANKYLSIGYFMDRYSVSKRTVQNDFSYLTNISKKKGFSLNQKRGSGYLLEIENQLIFNNFIKELKQVSNQPKLNVENIIAFIALNEHYITIDNLIEQLQSSRSVIKGYMKETNNYLKQYNLTLERKAHYGIKICNGMKERRNLLVELYTKENEIIKKHIDSVVENDFKNVEDELINELKEKNLVINYMELKEILSWLKITIYINEKFIELDENNSDLEKVEGSNIKLFESDKEDLISLIKSKTRKKVKRSQSIDNLSKNLEYFLTEFDENNNTFFNHDNEFKKGLLNHVSSLLERSAFSISYKNPIIDEIQIKYPVAFNIAILLGKMLNSKYQVDINRDEIGFIATHFAMNMEKQLVYKFKKYNSIAIVCSSGGGSAQLIKFKISGLFKNTEIRTFSILQMKEMEDFNPDIIFSICEIETNLKVPIIYIKELLDDYDILRIKELVMFENFNQSVIQEKKTAFISKFFNIDYFDIDEKLLDYMKCLEQISKYIEEGKIGGSNYSKYVLKREGFSSTIYLNGVAIPHPIEMNGNENLVAVKVLKKPIEFEGKKVSIIFMVCLKKESLELHKKITNDLYEVMSDVETVQLLTKVKTFKEFVAIINERI</sequence>
<dbReference type="Gene3D" id="3.40.930.10">
    <property type="entry name" value="Mannitol-specific EII, Chain A"/>
    <property type="match status" value="1"/>
</dbReference>
<dbReference type="InterPro" id="IPR036095">
    <property type="entry name" value="PTS_EIIB-like_sf"/>
</dbReference>
<evidence type="ECO:0000256" key="1">
    <source>
        <dbReference type="ARBA" id="ARBA00022679"/>
    </source>
</evidence>
<dbReference type="InterPro" id="IPR050661">
    <property type="entry name" value="BglG_antiterminators"/>
</dbReference>
<dbReference type="InterPro" id="IPR036634">
    <property type="entry name" value="PRD_sf"/>
</dbReference>
<dbReference type="PROSITE" id="PS51372">
    <property type="entry name" value="PRD_2"/>
    <property type="match status" value="1"/>
</dbReference>
<dbReference type="InterPro" id="IPR011608">
    <property type="entry name" value="PRD"/>
</dbReference>
<dbReference type="SUPFAM" id="SSF52794">
    <property type="entry name" value="PTS system IIB component-like"/>
    <property type="match status" value="1"/>
</dbReference>
<organism evidence="6 7">
    <name type="scientific">Terrisporobacter petrolearius</name>
    <dbReference type="NCBI Taxonomy" id="1460447"/>
    <lineage>
        <taxon>Bacteria</taxon>
        <taxon>Bacillati</taxon>
        <taxon>Bacillota</taxon>
        <taxon>Clostridia</taxon>
        <taxon>Peptostreptococcales</taxon>
        <taxon>Peptostreptococcaceae</taxon>
        <taxon>Terrisporobacter</taxon>
    </lineage>
</organism>
<feature type="domain" description="PRD" evidence="5">
    <location>
        <begin position="263"/>
        <end position="370"/>
    </location>
</feature>
<dbReference type="Gene3D" id="1.10.10.10">
    <property type="entry name" value="Winged helix-like DNA-binding domain superfamily/Winged helix DNA-binding domain"/>
    <property type="match status" value="1"/>
</dbReference>
<proteinExistence type="predicted"/>
<evidence type="ECO:0000259" key="3">
    <source>
        <dbReference type="PROSITE" id="PS51094"/>
    </source>
</evidence>
<dbReference type="PANTHER" id="PTHR30185">
    <property type="entry name" value="CRYPTIC BETA-GLUCOSIDE BGL OPERON ANTITERMINATOR"/>
    <property type="match status" value="1"/>
</dbReference>
<dbReference type="InterPro" id="IPR013011">
    <property type="entry name" value="PTS_EIIB_2"/>
</dbReference>
<dbReference type="PROSITE" id="PS51099">
    <property type="entry name" value="PTS_EIIB_TYPE_2"/>
    <property type="match status" value="1"/>
</dbReference>